<reference evidence="3" key="1">
    <citation type="journal article" date="2019" name="Int. J. Syst. Evol. Microbiol.">
        <title>The Global Catalogue of Microorganisms (GCM) 10K type strain sequencing project: providing services to taxonomists for standard genome sequencing and annotation.</title>
        <authorList>
            <consortium name="The Broad Institute Genomics Platform"/>
            <consortium name="The Broad Institute Genome Sequencing Center for Infectious Disease"/>
            <person name="Wu L."/>
            <person name="Ma J."/>
        </authorList>
    </citation>
    <scope>NUCLEOTIDE SEQUENCE [LARGE SCALE GENOMIC DNA]</scope>
    <source>
        <strain evidence="3">JCM 17021</strain>
    </source>
</reference>
<sequence length="88" mass="9886">MPEIKGDTAVEGRWREGEQSNRGRGRSFWGIRKPTVFGQTKRADPRIGPCGELKYRCDYVRVSEGTVAEGTVAEGAISEGRCRRSRRN</sequence>
<dbReference type="Proteomes" id="UP001501803">
    <property type="component" value="Unassembled WGS sequence"/>
</dbReference>
<accession>A0ABP7K2Z7</accession>
<organism evidence="2 3">
    <name type="scientific">Leifsonia kafniensis</name>
    <dbReference type="NCBI Taxonomy" id="475957"/>
    <lineage>
        <taxon>Bacteria</taxon>
        <taxon>Bacillati</taxon>
        <taxon>Actinomycetota</taxon>
        <taxon>Actinomycetes</taxon>
        <taxon>Micrococcales</taxon>
        <taxon>Microbacteriaceae</taxon>
        <taxon>Leifsonia</taxon>
    </lineage>
</organism>
<feature type="compositionally biased region" description="Basic and acidic residues" evidence="1">
    <location>
        <begin position="1"/>
        <end position="21"/>
    </location>
</feature>
<comment type="caution">
    <text evidence="2">The sequence shown here is derived from an EMBL/GenBank/DDBJ whole genome shotgun (WGS) entry which is preliminary data.</text>
</comment>
<dbReference type="EMBL" id="BAABCN010000002">
    <property type="protein sequence ID" value="GAA3864074.1"/>
    <property type="molecule type" value="Genomic_DNA"/>
</dbReference>
<evidence type="ECO:0000256" key="1">
    <source>
        <dbReference type="SAM" id="MobiDB-lite"/>
    </source>
</evidence>
<protein>
    <submittedName>
        <fullName evidence="2">Uncharacterized protein</fullName>
    </submittedName>
</protein>
<name>A0ABP7K2Z7_9MICO</name>
<keyword evidence="3" id="KW-1185">Reference proteome</keyword>
<gene>
    <name evidence="2" type="ORF">GCM10022381_04980</name>
</gene>
<evidence type="ECO:0000313" key="2">
    <source>
        <dbReference type="EMBL" id="GAA3864074.1"/>
    </source>
</evidence>
<feature type="region of interest" description="Disordered" evidence="1">
    <location>
        <begin position="1"/>
        <end position="29"/>
    </location>
</feature>
<evidence type="ECO:0000313" key="3">
    <source>
        <dbReference type="Proteomes" id="UP001501803"/>
    </source>
</evidence>
<proteinExistence type="predicted"/>